<organism evidence="4 5">
    <name type="scientific">Companilactobacillus kimchiensis</name>
    <dbReference type="NCBI Taxonomy" id="993692"/>
    <lineage>
        <taxon>Bacteria</taxon>
        <taxon>Bacillati</taxon>
        <taxon>Bacillota</taxon>
        <taxon>Bacilli</taxon>
        <taxon>Lactobacillales</taxon>
        <taxon>Lactobacillaceae</taxon>
        <taxon>Companilactobacillus</taxon>
    </lineage>
</organism>
<feature type="domain" description="HTH tetR-type" evidence="3">
    <location>
        <begin position="3"/>
        <end position="63"/>
    </location>
</feature>
<reference evidence="4 5" key="1">
    <citation type="journal article" date="2015" name="Genome Announc.">
        <title>Expanding the biotechnology potential of lactobacilli through comparative genomics of 213 strains and associated genera.</title>
        <authorList>
            <person name="Sun Z."/>
            <person name="Harris H.M."/>
            <person name="McCann A."/>
            <person name="Guo C."/>
            <person name="Argimon S."/>
            <person name="Zhang W."/>
            <person name="Yang X."/>
            <person name="Jeffery I.B."/>
            <person name="Cooney J.C."/>
            <person name="Kagawa T.F."/>
            <person name="Liu W."/>
            <person name="Song Y."/>
            <person name="Salvetti E."/>
            <person name="Wrobel A."/>
            <person name="Rasinkangas P."/>
            <person name="Parkhill J."/>
            <person name="Rea M.C."/>
            <person name="O'Sullivan O."/>
            <person name="Ritari J."/>
            <person name="Douillard F.P."/>
            <person name="Paul Ross R."/>
            <person name="Yang R."/>
            <person name="Briner A.E."/>
            <person name="Felis G.E."/>
            <person name="de Vos W.M."/>
            <person name="Barrangou R."/>
            <person name="Klaenhammer T.R."/>
            <person name="Caufield P.W."/>
            <person name="Cui Y."/>
            <person name="Zhang H."/>
            <person name="O'Toole P.W."/>
        </authorList>
    </citation>
    <scope>NUCLEOTIDE SEQUENCE [LARGE SCALE GENOMIC DNA]</scope>
    <source>
        <strain evidence="4 5">DSM 24716</strain>
    </source>
</reference>
<sequence length="181" mass="21493">MDRITKTTIIETAEQLIKETGKSEVSVPQIARKLGITHAAIYKYFDNKQELWEAVAQKWFNENIFDSIVIDKSIDNRKKQLHDWIWKFVNAKKDAYLQNQQMFKLNTKYIDNDPYALRKVLMSSYDQINQIMHYDREKIVKAETIMAAFSVFTLPNFSEFWQDTAYQSRFEAMWNLIESGL</sequence>
<dbReference type="PANTHER" id="PTHR43479">
    <property type="entry name" value="ACREF/ENVCD OPERON REPRESSOR-RELATED"/>
    <property type="match status" value="1"/>
</dbReference>
<evidence type="ECO:0000256" key="1">
    <source>
        <dbReference type="ARBA" id="ARBA00023125"/>
    </source>
</evidence>
<dbReference type="InterPro" id="IPR009057">
    <property type="entry name" value="Homeodomain-like_sf"/>
</dbReference>
<keyword evidence="1 2" id="KW-0238">DNA-binding</keyword>
<dbReference type="PATRIC" id="fig|993692.3.peg.38"/>
<name>A0A0R2LGR6_9LACO</name>
<dbReference type="PRINTS" id="PR00455">
    <property type="entry name" value="HTHTETR"/>
</dbReference>
<dbReference type="SUPFAM" id="SSF46689">
    <property type="entry name" value="Homeodomain-like"/>
    <property type="match status" value="1"/>
</dbReference>
<dbReference type="GO" id="GO:0003677">
    <property type="term" value="F:DNA binding"/>
    <property type="evidence" value="ECO:0007669"/>
    <property type="project" value="UniProtKB-UniRule"/>
</dbReference>
<dbReference type="Pfam" id="PF00440">
    <property type="entry name" value="TetR_N"/>
    <property type="match status" value="1"/>
</dbReference>
<protein>
    <submittedName>
        <fullName evidence="4">Transcriptional regulator</fullName>
    </submittedName>
</protein>
<proteinExistence type="predicted"/>
<dbReference type="STRING" id="993692.IV57_GL000039"/>
<evidence type="ECO:0000256" key="2">
    <source>
        <dbReference type="PROSITE-ProRule" id="PRU00335"/>
    </source>
</evidence>
<dbReference type="PROSITE" id="PS50977">
    <property type="entry name" value="HTH_TETR_2"/>
    <property type="match status" value="1"/>
</dbReference>
<dbReference type="InterPro" id="IPR001647">
    <property type="entry name" value="HTH_TetR"/>
</dbReference>
<dbReference type="EMBL" id="JQCF01000001">
    <property type="protein sequence ID" value="KRO00721.1"/>
    <property type="molecule type" value="Genomic_DNA"/>
</dbReference>
<evidence type="ECO:0000313" key="4">
    <source>
        <dbReference type="EMBL" id="KRO00721.1"/>
    </source>
</evidence>
<dbReference type="InterPro" id="IPR050624">
    <property type="entry name" value="HTH-type_Tx_Regulator"/>
</dbReference>
<keyword evidence="5" id="KW-1185">Reference proteome</keyword>
<feature type="DNA-binding region" description="H-T-H motif" evidence="2">
    <location>
        <begin position="26"/>
        <end position="45"/>
    </location>
</feature>
<dbReference type="RefSeq" id="WP_057879465.1">
    <property type="nucleotide sequence ID" value="NZ_JQCF01000001.1"/>
</dbReference>
<evidence type="ECO:0000259" key="3">
    <source>
        <dbReference type="PROSITE" id="PS50977"/>
    </source>
</evidence>
<accession>A0A0R2LGR6</accession>
<evidence type="ECO:0000313" key="5">
    <source>
        <dbReference type="Proteomes" id="UP000051006"/>
    </source>
</evidence>
<dbReference type="OrthoDB" id="9815924at2"/>
<dbReference type="Gene3D" id="1.10.357.10">
    <property type="entry name" value="Tetracycline Repressor, domain 2"/>
    <property type="match status" value="1"/>
</dbReference>
<dbReference type="PANTHER" id="PTHR43479:SF11">
    <property type="entry name" value="ACREF_ENVCD OPERON REPRESSOR-RELATED"/>
    <property type="match status" value="1"/>
</dbReference>
<dbReference type="AlphaFoldDB" id="A0A0R2LGR6"/>
<comment type="caution">
    <text evidence="4">The sequence shown here is derived from an EMBL/GenBank/DDBJ whole genome shotgun (WGS) entry which is preliminary data.</text>
</comment>
<dbReference type="Proteomes" id="UP000051006">
    <property type="component" value="Unassembled WGS sequence"/>
</dbReference>
<gene>
    <name evidence="4" type="ORF">IV57_GL000039</name>
</gene>